<dbReference type="SMART" id="SM00450">
    <property type="entry name" value="RHOD"/>
    <property type="match status" value="1"/>
</dbReference>
<dbReference type="CDD" id="cd01518">
    <property type="entry name" value="RHOD_YceA"/>
    <property type="match status" value="1"/>
</dbReference>
<keyword evidence="1" id="KW-0560">Oxidoreductase</keyword>
<evidence type="ECO:0000256" key="1">
    <source>
        <dbReference type="HAMAP-Rule" id="MF_00469"/>
    </source>
</evidence>
<dbReference type="Gene3D" id="3.30.70.100">
    <property type="match status" value="1"/>
</dbReference>
<reference evidence="4" key="1">
    <citation type="journal article" date="2019" name="Int. J. Syst. Evol. Microbiol.">
        <title>The Global Catalogue of Microorganisms (GCM) 10K type strain sequencing project: providing services to taxonomists for standard genome sequencing and annotation.</title>
        <authorList>
            <consortium name="The Broad Institute Genomics Platform"/>
            <consortium name="The Broad Institute Genome Sequencing Center for Infectious Disease"/>
            <person name="Wu L."/>
            <person name="Ma J."/>
        </authorList>
    </citation>
    <scope>NUCLEOTIDE SEQUENCE [LARGE SCALE GENOMIC DNA]</scope>
    <source>
        <strain evidence="4">CGMCC 1.16306</strain>
    </source>
</reference>
<dbReference type="Pfam" id="PF00581">
    <property type="entry name" value="Rhodanese"/>
    <property type="match status" value="1"/>
</dbReference>
<dbReference type="InterPro" id="IPR036873">
    <property type="entry name" value="Rhodanese-like_dom_sf"/>
</dbReference>
<sequence length="309" mass="35436">MSKPYRVLLYYKYVTITDPETLTEEHRAFCRELGVKGRIIISTEGINGTLSGTKEQTDLYIAAMRQDPRFTDMVFKIDDADDHAFKKLSVKHRPEIVALKLGDDVNPNETTGRHLAPKDFYEAMQDEDTIIIDARNDYEWQIGHFRHAILPDIKNFRELPQWIEAHLADKKDKKVLTYCTGGIRCEKFTGYLLKSGFKDVAQLDGGIVEYGKDPEARGKLFDGKCYVFDNRISVPINRTGDAVVVGRCYYCGKPEDRIVNCANPECNRQHICCPSCEEKYQRSCSDDCRNHPRNRYQAARAKAEQTVMS</sequence>
<accession>A0ABV9GH98</accession>
<comment type="caution">
    <text evidence="3">The sequence shown here is derived from an EMBL/GenBank/DDBJ whole genome shotgun (WGS) entry which is preliminary data.</text>
</comment>
<evidence type="ECO:0000259" key="2">
    <source>
        <dbReference type="PROSITE" id="PS50206"/>
    </source>
</evidence>
<comment type="function">
    <text evidence="1">Catalyzes oxygen-dependent 5-hydroxyuridine (ho5U) modification at position 34 in tRNAs.</text>
</comment>
<dbReference type="EMBL" id="JBHSFW010000001">
    <property type="protein sequence ID" value="MFC4617513.1"/>
    <property type="molecule type" value="Genomic_DNA"/>
</dbReference>
<organism evidence="3 4">
    <name type="scientific">Camelliibacillus cellulosilyticus</name>
    <dbReference type="NCBI Taxonomy" id="2174486"/>
    <lineage>
        <taxon>Bacteria</taxon>
        <taxon>Bacillati</taxon>
        <taxon>Bacillota</taxon>
        <taxon>Bacilli</taxon>
        <taxon>Bacillales</taxon>
        <taxon>Sporolactobacillaceae</taxon>
        <taxon>Camelliibacillus</taxon>
    </lineage>
</organism>
<dbReference type="InterPro" id="IPR022111">
    <property type="entry name" value="Rhodanese_C"/>
</dbReference>
<gene>
    <name evidence="1" type="primary">trhO</name>
    <name evidence="3" type="ORF">ACFO4N_02070</name>
</gene>
<dbReference type="InterPro" id="IPR001763">
    <property type="entry name" value="Rhodanese-like_dom"/>
</dbReference>
<dbReference type="Pfam" id="PF17773">
    <property type="entry name" value="UPF0176_N"/>
    <property type="match status" value="1"/>
</dbReference>
<name>A0ABV9GH98_9BACL</name>
<keyword evidence="4" id="KW-1185">Reference proteome</keyword>
<dbReference type="Proteomes" id="UP001596022">
    <property type="component" value="Unassembled WGS sequence"/>
</dbReference>
<dbReference type="PANTHER" id="PTHR43268">
    <property type="entry name" value="THIOSULFATE SULFURTRANSFERASE/RHODANESE-LIKE DOMAIN-CONTAINING PROTEIN 2"/>
    <property type="match status" value="1"/>
</dbReference>
<dbReference type="PROSITE" id="PS50206">
    <property type="entry name" value="RHODANESE_3"/>
    <property type="match status" value="1"/>
</dbReference>
<dbReference type="HAMAP" id="MF_00469">
    <property type="entry name" value="TrhO"/>
    <property type="match status" value="1"/>
</dbReference>
<keyword evidence="1" id="KW-0819">tRNA processing</keyword>
<comment type="catalytic activity">
    <reaction evidence="1">
        <text>uridine(34) in tRNA + AH2 + O2 = 5-hydroxyuridine(34) in tRNA + A + H2O</text>
        <dbReference type="Rhea" id="RHEA:64224"/>
        <dbReference type="Rhea" id="RHEA-COMP:11727"/>
        <dbReference type="Rhea" id="RHEA-COMP:13381"/>
        <dbReference type="ChEBI" id="CHEBI:13193"/>
        <dbReference type="ChEBI" id="CHEBI:15377"/>
        <dbReference type="ChEBI" id="CHEBI:15379"/>
        <dbReference type="ChEBI" id="CHEBI:17499"/>
        <dbReference type="ChEBI" id="CHEBI:65315"/>
        <dbReference type="ChEBI" id="CHEBI:136877"/>
    </reaction>
</comment>
<dbReference type="EC" id="1.14.-.-" evidence="1"/>
<protein>
    <recommendedName>
        <fullName evidence="1">tRNA uridine(34) hydroxylase</fullName>
        <ecNumber evidence="1">1.14.-.-</ecNumber>
    </recommendedName>
    <alternativeName>
        <fullName evidence="1">tRNA hydroxylation protein O</fullName>
    </alternativeName>
</protein>
<dbReference type="InterPro" id="IPR020936">
    <property type="entry name" value="TrhO"/>
</dbReference>
<dbReference type="SUPFAM" id="SSF52821">
    <property type="entry name" value="Rhodanese/Cell cycle control phosphatase"/>
    <property type="match status" value="1"/>
</dbReference>
<comment type="similarity">
    <text evidence="1">Belongs to the TrhO family.</text>
</comment>
<dbReference type="Pfam" id="PF12368">
    <property type="entry name" value="Rhodanese_C"/>
    <property type="match status" value="1"/>
</dbReference>
<evidence type="ECO:0000313" key="4">
    <source>
        <dbReference type="Proteomes" id="UP001596022"/>
    </source>
</evidence>
<dbReference type="InterPro" id="IPR040503">
    <property type="entry name" value="TRHO_N"/>
</dbReference>
<dbReference type="Gene3D" id="3.40.250.10">
    <property type="entry name" value="Rhodanese-like domain"/>
    <property type="match status" value="1"/>
</dbReference>
<feature type="domain" description="Rhodanese" evidence="2">
    <location>
        <begin position="125"/>
        <end position="219"/>
    </location>
</feature>
<proteinExistence type="inferred from homology"/>
<dbReference type="RefSeq" id="WP_376844553.1">
    <property type="nucleotide sequence ID" value="NZ_JBHSFW010000001.1"/>
</dbReference>
<evidence type="ECO:0000313" key="3">
    <source>
        <dbReference type="EMBL" id="MFC4617513.1"/>
    </source>
</evidence>
<dbReference type="NCBIfam" id="NF001135">
    <property type="entry name" value="PRK00142.1-3"/>
    <property type="match status" value="1"/>
</dbReference>
<dbReference type="PANTHER" id="PTHR43268:SF3">
    <property type="entry name" value="RHODANESE-LIKE DOMAIN-CONTAINING PROTEIN 7-RELATED"/>
    <property type="match status" value="1"/>
</dbReference>